<dbReference type="Gene3D" id="3.30.70.270">
    <property type="match status" value="1"/>
</dbReference>
<proteinExistence type="predicted"/>
<dbReference type="OrthoDB" id="5985335at2759"/>
<dbReference type="InterPro" id="IPR043128">
    <property type="entry name" value="Rev_trsase/Diguanyl_cyclase"/>
</dbReference>
<sequence length="648" mass="75857">MKQNTYYTEFKNYIKKYLDKLFTEYDFLLSRLPVNNARLNLLAIEFDKKIAGTNVIIKEKVSRIIHLKDEYDAVVAAIYLSLIDDERTKEKLCNNTIVHSQSETRLLHTRLEVIKLSQRATTYRKTYNNNKIFNNKQNSSLQDAYLRLMPQKQNQFESIVDYYDEIEKAIEIYKTEKKFVEVFHRGLGHYIYLEILKQNMQKAKEGILLEGNGISMVNDNNALYERVGSKAINHNEKRVKTLELNGRIGGIDKIITIYDGSNENYICEAVIKNLKLNTYEIKAINVKFNGDSACETTNIKVKEKIEIGEDEFIVEFYVLKRLPVAVIIGLSFLEGNYCNKTFNHEIFNQKLSEILNNSSTISNDEINKILKFYTNVNNNFKSINATPYMQNTTNKNQLDLANGFNQLNINEFLLELNLERKFANGILARYSMIYIIALWARRFDKMILQFTHNLKEEHINIRNVDFLQKELDVLGYKIDKEGIYYKIKNVQRLMGIINWYRKFIPNLSTKMVKVSNLLKKEDIHYYTKKFILECDALDIGLGSVLRNKLQFIRIALIDYKYIEENKRGQLLKINIKKLFTTMRILKEIHKVLDHKGAKIHNLKNNKEYHIVAKEKGERISMDIYGSFETSDSKNGDVNDKGYILSITD</sequence>
<evidence type="ECO:0000313" key="2">
    <source>
        <dbReference type="Proteomes" id="UP000053780"/>
    </source>
</evidence>
<name>T0MCG3_9MICR</name>
<dbReference type="Gene3D" id="2.40.70.10">
    <property type="entry name" value="Acid Proteases"/>
    <property type="match status" value="1"/>
</dbReference>
<dbReference type="SUPFAM" id="SSF56672">
    <property type="entry name" value="DNA/RNA polymerases"/>
    <property type="match status" value="1"/>
</dbReference>
<gene>
    <name evidence="1" type="ORF">NAPIS_ORF01583</name>
</gene>
<reference evidence="1 2" key="1">
    <citation type="journal article" date="2013" name="BMC Genomics">
        <title>Genome sequencing and comparative genomics of honey bee microsporidia, Nosema apis reveal novel insights into host-parasite interactions.</title>
        <authorList>
            <person name="Chen Yp."/>
            <person name="Pettis J.S."/>
            <person name="Zhao Y."/>
            <person name="Liu X."/>
            <person name="Tallon L.J."/>
            <person name="Sadzewicz L.D."/>
            <person name="Li R."/>
            <person name="Zheng H."/>
            <person name="Huang S."/>
            <person name="Zhang X."/>
            <person name="Hamilton M.C."/>
            <person name="Pernal S.F."/>
            <person name="Melathopoulos A.P."/>
            <person name="Yan X."/>
            <person name="Evans J.D."/>
        </authorList>
    </citation>
    <scope>NUCLEOTIDE SEQUENCE [LARGE SCALE GENOMIC DNA]</scope>
    <source>
        <strain evidence="1 2">BRL 01</strain>
    </source>
</reference>
<protein>
    <submittedName>
        <fullName evidence="1">Pol polyprotein</fullName>
    </submittedName>
</protein>
<dbReference type="Proteomes" id="UP000053780">
    <property type="component" value="Unassembled WGS sequence"/>
</dbReference>
<organism evidence="1 2">
    <name type="scientific">Vairimorpha apis BRL 01</name>
    <dbReference type="NCBI Taxonomy" id="1037528"/>
    <lineage>
        <taxon>Eukaryota</taxon>
        <taxon>Fungi</taxon>
        <taxon>Fungi incertae sedis</taxon>
        <taxon>Microsporidia</taxon>
        <taxon>Nosematidae</taxon>
        <taxon>Vairimorpha</taxon>
    </lineage>
</organism>
<feature type="non-terminal residue" evidence="1">
    <location>
        <position position="648"/>
    </location>
</feature>
<accession>T0MCG3</accession>
<keyword evidence="2" id="KW-1185">Reference proteome</keyword>
<dbReference type="EMBL" id="KE647225">
    <property type="protein sequence ID" value="EQB60846.1"/>
    <property type="molecule type" value="Genomic_DNA"/>
</dbReference>
<dbReference type="InterPro" id="IPR021109">
    <property type="entry name" value="Peptidase_aspartic_dom_sf"/>
</dbReference>
<dbReference type="VEuPathDB" id="MicrosporidiaDB:NAPIS_ORF01583"/>
<dbReference type="InterPro" id="IPR043502">
    <property type="entry name" value="DNA/RNA_pol_sf"/>
</dbReference>
<dbReference type="CDD" id="cd00303">
    <property type="entry name" value="retropepsin_like"/>
    <property type="match status" value="1"/>
</dbReference>
<evidence type="ECO:0000313" key="1">
    <source>
        <dbReference type="EMBL" id="EQB60846.1"/>
    </source>
</evidence>
<dbReference type="HOGENOM" id="CLU_024296_0_0_1"/>
<dbReference type="AlphaFoldDB" id="T0MCG3"/>